<keyword evidence="3" id="KW-0813">Transport</keyword>
<sequence length="446" mass="49998">MNRRNNLIVALLLLGALQGKAQQVVSLTEALQYALQNKADALKAQLDIRNADFQIAEAKSGALPSLKATGALNYNPILQKTPLPGELMGKPGTVIMLPAGQKWNSNIGANLQQALFNQQVFIGLKAAKTTKEFYQINKQLTDEQLIENVATAYYKVFSEQQKLDIINSSYQSTLKIRNIIKSLYENGLAKKIDLDRTHVNLTNLETNRAQMKNAVTLQENALKFYMGMPIETDITLVKDAIEVDPQLWADQMENQHRTEIKLLEKRKELLGYQVKAAEADYYPTLSLVGNYTWQGLGPKLPIGLGSRQGVYWSDYASVGLSLGFSIFNGFQTKAKIDQAKIQLENLDQDLKDTQLRMDLEYHNAKAQIENSIEAIKNQEANVKLAQSVLDDTRNNYQYGLATLTELLDAENALLQAKNNYSNSLLDYKIAEIQLHKSKGELKSLIK</sequence>
<evidence type="ECO:0000256" key="3">
    <source>
        <dbReference type="ARBA" id="ARBA00022448"/>
    </source>
</evidence>
<evidence type="ECO:0000313" key="10">
    <source>
        <dbReference type="EMBL" id="NAW50895.1"/>
    </source>
</evidence>
<dbReference type="PANTHER" id="PTHR30026:SF20">
    <property type="entry name" value="OUTER MEMBRANE PROTEIN TOLC"/>
    <property type="match status" value="1"/>
</dbReference>
<accession>A0A845PTD4</accession>
<dbReference type="EMBL" id="JAAABJ010000475">
    <property type="protein sequence ID" value="NAW50895.1"/>
    <property type="molecule type" value="Genomic_DNA"/>
</dbReference>
<dbReference type="InterPro" id="IPR051906">
    <property type="entry name" value="TolC-like"/>
</dbReference>
<keyword evidence="8" id="KW-0175">Coiled coil</keyword>
<dbReference type="GO" id="GO:1990281">
    <property type="term" value="C:efflux pump complex"/>
    <property type="evidence" value="ECO:0007669"/>
    <property type="project" value="TreeGrafter"/>
</dbReference>
<organism evidence="10 11">
    <name type="scientific">Elizabethkingia argenteiflava</name>
    <dbReference type="NCBI Taxonomy" id="2681556"/>
    <lineage>
        <taxon>Bacteria</taxon>
        <taxon>Pseudomonadati</taxon>
        <taxon>Bacteroidota</taxon>
        <taxon>Flavobacteriia</taxon>
        <taxon>Flavobacteriales</taxon>
        <taxon>Weeksellaceae</taxon>
        <taxon>Elizabethkingia</taxon>
    </lineage>
</organism>
<name>A0A845PTD4_9FLAO</name>
<keyword evidence="5" id="KW-0812">Transmembrane</keyword>
<dbReference type="SUPFAM" id="SSF56954">
    <property type="entry name" value="Outer membrane efflux proteins (OEP)"/>
    <property type="match status" value="1"/>
</dbReference>
<dbReference type="GO" id="GO:0015288">
    <property type="term" value="F:porin activity"/>
    <property type="evidence" value="ECO:0007669"/>
    <property type="project" value="TreeGrafter"/>
</dbReference>
<dbReference type="RefSeq" id="WP_166519198.1">
    <property type="nucleotide sequence ID" value="NZ_JAAABJ010000475.1"/>
</dbReference>
<keyword evidence="7" id="KW-0998">Cell outer membrane</keyword>
<comment type="caution">
    <text evidence="10">The sequence shown here is derived from an EMBL/GenBank/DDBJ whole genome shotgun (WGS) entry which is preliminary data.</text>
</comment>
<proteinExistence type="inferred from homology"/>
<evidence type="ECO:0000256" key="2">
    <source>
        <dbReference type="ARBA" id="ARBA00007613"/>
    </source>
</evidence>
<evidence type="ECO:0000256" key="4">
    <source>
        <dbReference type="ARBA" id="ARBA00022452"/>
    </source>
</evidence>
<feature type="coiled-coil region" evidence="8">
    <location>
        <begin position="194"/>
        <end position="221"/>
    </location>
</feature>
<comment type="subcellular location">
    <subcellularLocation>
        <location evidence="1">Cell outer membrane</location>
    </subcellularLocation>
</comment>
<feature type="coiled-coil region" evidence="8">
    <location>
        <begin position="336"/>
        <end position="395"/>
    </location>
</feature>
<keyword evidence="6" id="KW-0472">Membrane</keyword>
<evidence type="ECO:0000256" key="6">
    <source>
        <dbReference type="ARBA" id="ARBA00023136"/>
    </source>
</evidence>
<evidence type="ECO:0000256" key="5">
    <source>
        <dbReference type="ARBA" id="ARBA00022692"/>
    </source>
</evidence>
<dbReference type="GO" id="GO:0009279">
    <property type="term" value="C:cell outer membrane"/>
    <property type="evidence" value="ECO:0007669"/>
    <property type="project" value="UniProtKB-SubCell"/>
</dbReference>
<dbReference type="AlphaFoldDB" id="A0A845PTD4"/>
<evidence type="ECO:0000256" key="1">
    <source>
        <dbReference type="ARBA" id="ARBA00004442"/>
    </source>
</evidence>
<feature type="signal peptide" evidence="9">
    <location>
        <begin position="1"/>
        <end position="21"/>
    </location>
</feature>
<feature type="chain" id="PRO_5032973589" evidence="9">
    <location>
        <begin position="22"/>
        <end position="446"/>
    </location>
</feature>
<dbReference type="GO" id="GO:0015562">
    <property type="term" value="F:efflux transmembrane transporter activity"/>
    <property type="evidence" value="ECO:0007669"/>
    <property type="project" value="InterPro"/>
</dbReference>
<keyword evidence="4" id="KW-1134">Transmembrane beta strand</keyword>
<keyword evidence="9" id="KW-0732">Signal</keyword>
<evidence type="ECO:0000256" key="9">
    <source>
        <dbReference type="SAM" id="SignalP"/>
    </source>
</evidence>
<dbReference type="Gene3D" id="1.20.1600.10">
    <property type="entry name" value="Outer membrane efflux proteins (OEP)"/>
    <property type="match status" value="1"/>
</dbReference>
<reference evidence="10 11" key="1">
    <citation type="submission" date="2019-11" db="EMBL/GenBank/DDBJ databases">
        <title>Characterization of Elizabethkingia argenteiflava sp. nov., isolated from inner surface of Soybean Pods.</title>
        <authorList>
            <person name="Mo S."/>
        </authorList>
    </citation>
    <scope>NUCLEOTIDE SEQUENCE [LARGE SCALE GENOMIC DNA]</scope>
    <source>
        <strain evidence="10 11">YB22</strain>
    </source>
</reference>
<protein>
    <submittedName>
        <fullName evidence="10">TolC family protein</fullName>
    </submittedName>
</protein>
<evidence type="ECO:0000256" key="8">
    <source>
        <dbReference type="SAM" id="Coils"/>
    </source>
</evidence>
<dbReference type="InterPro" id="IPR003423">
    <property type="entry name" value="OMP_efflux"/>
</dbReference>
<evidence type="ECO:0000256" key="7">
    <source>
        <dbReference type="ARBA" id="ARBA00023237"/>
    </source>
</evidence>
<dbReference type="Pfam" id="PF02321">
    <property type="entry name" value="OEP"/>
    <property type="match status" value="2"/>
</dbReference>
<comment type="similarity">
    <text evidence="2">Belongs to the outer membrane factor (OMF) (TC 1.B.17) family.</text>
</comment>
<gene>
    <name evidence="10" type="ORF">GNY06_05740</name>
</gene>
<dbReference type="PANTHER" id="PTHR30026">
    <property type="entry name" value="OUTER MEMBRANE PROTEIN TOLC"/>
    <property type="match status" value="1"/>
</dbReference>
<dbReference type="Proteomes" id="UP000553459">
    <property type="component" value="Unassembled WGS sequence"/>
</dbReference>
<evidence type="ECO:0000313" key="11">
    <source>
        <dbReference type="Proteomes" id="UP000553459"/>
    </source>
</evidence>
<keyword evidence="11" id="KW-1185">Reference proteome</keyword>